<sequence>MEFMVNGEVMNVKAGSSVDIPPNTLHTFANRSENTCKWINIHSPKGFRDFFEQLGVPENEENAVEKSVAPEIINKVMATAADYDMIIKI</sequence>
<accession>A0ABY5YER0</accession>
<dbReference type="SUPFAM" id="SSF51182">
    <property type="entry name" value="RmlC-like cupins"/>
    <property type="match status" value="1"/>
</dbReference>
<dbReference type="Gene3D" id="2.60.120.10">
    <property type="entry name" value="Jelly Rolls"/>
    <property type="match status" value="1"/>
</dbReference>
<dbReference type="PANTHER" id="PTHR36440">
    <property type="entry name" value="PUTATIVE (AFU_ORTHOLOGUE AFUA_8G07350)-RELATED"/>
    <property type="match status" value="1"/>
</dbReference>
<organism evidence="2 3">
    <name type="scientific">Maribacter litopenaei</name>
    <dbReference type="NCBI Taxonomy" id="2976127"/>
    <lineage>
        <taxon>Bacteria</taxon>
        <taxon>Pseudomonadati</taxon>
        <taxon>Bacteroidota</taxon>
        <taxon>Flavobacteriia</taxon>
        <taxon>Flavobacteriales</taxon>
        <taxon>Flavobacteriaceae</taxon>
        <taxon>Maribacter</taxon>
    </lineage>
</organism>
<evidence type="ECO:0000313" key="2">
    <source>
        <dbReference type="EMBL" id="UWX56669.1"/>
    </source>
</evidence>
<dbReference type="InterPro" id="IPR013096">
    <property type="entry name" value="Cupin_2"/>
</dbReference>
<dbReference type="Pfam" id="PF07883">
    <property type="entry name" value="Cupin_2"/>
    <property type="match status" value="1"/>
</dbReference>
<name>A0ABY5YER0_9FLAO</name>
<dbReference type="RefSeq" id="WP_260575302.1">
    <property type="nucleotide sequence ID" value="NZ_CP104205.1"/>
</dbReference>
<dbReference type="InterPro" id="IPR053146">
    <property type="entry name" value="QDO-like"/>
</dbReference>
<evidence type="ECO:0000259" key="1">
    <source>
        <dbReference type="Pfam" id="PF07883"/>
    </source>
</evidence>
<dbReference type="EMBL" id="CP104205">
    <property type="protein sequence ID" value="UWX56669.1"/>
    <property type="molecule type" value="Genomic_DNA"/>
</dbReference>
<feature type="domain" description="Cupin type-2" evidence="1">
    <location>
        <begin position="1"/>
        <end position="41"/>
    </location>
</feature>
<reference evidence="2" key="1">
    <citation type="submission" date="2022-09" db="EMBL/GenBank/DDBJ databases">
        <title>Maribacter litopenaei sp. nov., isolated from the intestinal tract of the Pacific White Shrimp, Litopenaeus vannamei.</title>
        <authorList>
            <person name="Kim S.Y."/>
            <person name="Hwang C.Y."/>
        </authorList>
    </citation>
    <scope>NUCLEOTIDE SEQUENCE</scope>
    <source>
        <strain evidence="2">HL-LV01</strain>
    </source>
</reference>
<protein>
    <submittedName>
        <fullName evidence="2">Cupin domain-containing protein</fullName>
    </submittedName>
</protein>
<dbReference type="InterPro" id="IPR011051">
    <property type="entry name" value="RmlC_Cupin_sf"/>
</dbReference>
<dbReference type="PANTHER" id="PTHR36440:SF1">
    <property type="entry name" value="PUTATIVE (AFU_ORTHOLOGUE AFUA_8G07350)-RELATED"/>
    <property type="match status" value="1"/>
</dbReference>
<gene>
    <name evidence="2" type="ORF">NYZ99_00495</name>
</gene>
<proteinExistence type="predicted"/>
<dbReference type="InterPro" id="IPR014710">
    <property type="entry name" value="RmlC-like_jellyroll"/>
</dbReference>
<evidence type="ECO:0000313" key="3">
    <source>
        <dbReference type="Proteomes" id="UP001059209"/>
    </source>
</evidence>
<dbReference type="Proteomes" id="UP001059209">
    <property type="component" value="Chromosome"/>
</dbReference>
<keyword evidence="3" id="KW-1185">Reference proteome</keyword>